<dbReference type="AlphaFoldDB" id="A0A835XVI6"/>
<protein>
    <submittedName>
        <fullName evidence="2">Uncharacterized protein</fullName>
    </submittedName>
</protein>
<dbReference type="OrthoDB" id="540863at2759"/>
<evidence type="ECO:0000313" key="3">
    <source>
        <dbReference type="Proteomes" id="UP000612055"/>
    </source>
</evidence>
<feature type="compositionally biased region" description="Low complexity" evidence="1">
    <location>
        <begin position="231"/>
        <end position="250"/>
    </location>
</feature>
<feature type="compositionally biased region" description="Low complexity" evidence="1">
    <location>
        <begin position="258"/>
        <end position="268"/>
    </location>
</feature>
<feature type="compositionally biased region" description="Polar residues" evidence="1">
    <location>
        <begin position="212"/>
        <end position="229"/>
    </location>
</feature>
<proteinExistence type="predicted"/>
<name>A0A835XVI6_9CHLO</name>
<dbReference type="Proteomes" id="UP000612055">
    <property type="component" value="Unassembled WGS sequence"/>
</dbReference>
<sequence length="401" mass="44258">MGQRISIVSLDTKRNTRICKIDIRTRGGQSYSFGQHCPFGLPQTLDLFPGERILKVSLAFLDIQKDAYRRNTVTLGSLCIITTYGGVLKSGKASCDTAVTVKEPNSGILAGIGGRTRLDDTGIEYISSLFLIFHPWPEKLIFDLSSYKFLGKEPTQGVNVQDECLGNKAYCRSDSRETTNSREVSNTQERSRGRTMSESSTTGTSDTTSSEIADSQSFENSATRSNEVSDTAASQGTTRGRTATQGQQRTQSRERTVGSEVSESSSESNTMSQGFSRTVDYNPDKYNVRMWLTTEEYKDMPYRATALLYTRGLGGVLPIPVSGVLNGRFASARSFIDNTLEIDCGGPKPEEISKTVVLLEEALRKWTLVMNPTSFRHAYDYCNDIGAWAVRADLLGEIKMT</sequence>
<reference evidence="2" key="1">
    <citation type="journal article" date="2020" name="bioRxiv">
        <title>Comparative genomics of Chlamydomonas.</title>
        <authorList>
            <person name="Craig R.J."/>
            <person name="Hasan A.R."/>
            <person name="Ness R.W."/>
            <person name="Keightley P.D."/>
        </authorList>
    </citation>
    <scope>NUCLEOTIDE SEQUENCE</scope>
    <source>
        <strain evidence="2">CCAP 11/70</strain>
    </source>
</reference>
<feature type="compositionally biased region" description="Low complexity" evidence="1">
    <location>
        <begin position="194"/>
        <end position="211"/>
    </location>
</feature>
<keyword evidence="3" id="KW-1185">Reference proteome</keyword>
<comment type="caution">
    <text evidence="2">The sequence shown here is derived from an EMBL/GenBank/DDBJ whole genome shotgun (WGS) entry which is preliminary data.</text>
</comment>
<evidence type="ECO:0000256" key="1">
    <source>
        <dbReference type="SAM" id="MobiDB-lite"/>
    </source>
</evidence>
<dbReference type="Gene3D" id="2.100.10.30">
    <property type="entry name" value="Jacalin-like lectin domain"/>
    <property type="match status" value="1"/>
</dbReference>
<accession>A0A835XVI6</accession>
<organism evidence="2 3">
    <name type="scientific">Edaphochlamys debaryana</name>
    <dbReference type="NCBI Taxonomy" id="47281"/>
    <lineage>
        <taxon>Eukaryota</taxon>
        <taxon>Viridiplantae</taxon>
        <taxon>Chlorophyta</taxon>
        <taxon>core chlorophytes</taxon>
        <taxon>Chlorophyceae</taxon>
        <taxon>CS clade</taxon>
        <taxon>Chlamydomonadales</taxon>
        <taxon>Chlamydomonadales incertae sedis</taxon>
        <taxon>Edaphochlamys</taxon>
    </lineage>
</organism>
<gene>
    <name evidence="2" type="ORF">HYH03_011636</name>
</gene>
<feature type="region of interest" description="Disordered" evidence="1">
    <location>
        <begin position="173"/>
        <end position="278"/>
    </location>
</feature>
<dbReference type="EMBL" id="JAEHOE010000068">
    <property type="protein sequence ID" value="KAG2489833.1"/>
    <property type="molecule type" value="Genomic_DNA"/>
</dbReference>
<dbReference type="InterPro" id="IPR036404">
    <property type="entry name" value="Jacalin-like_lectin_dom_sf"/>
</dbReference>
<evidence type="ECO:0000313" key="2">
    <source>
        <dbReference type="EMBL" id="KAG2489833.1"/>
    </source>
</evidence>